<name>A0A2T0W3S6_9LACT</name>
<dbReference type="RefSeq" id="WP_106195099.1">
    <property type="nucleotide sequence ID" value="NZ_PVTO01000022.1"/>
</dbReference>
<proteinExistence type="predicted"/>
<dbReference type="AlphaFoldDB" id="A0A2T0W3S6"/>
<evidence type="ECO:0000313" key="2">
    <source>
        <dbReference type="EMBL" id="PRY80110.1"/>
    </source>
</evidence>
<keyword evidence="1" id="KW-0812">Transmembrane</keyword>
<evidence type="ECO:0000256" key="1">
    <source>
        <dbReference type="SAM" id="Phobius"/>
    </source>
</evidence>
<keyword evidence="1" id="KW-1133">Transmembrane helix</keyword>
<keyword evidence="1" id="KW-0472">Membrane</keyword>
<organism evidence="2 3">
    <name type="scientific">Alkalibacterium olivapovliticus</name>
    <dbReference type="NCBI Taxonomy" id="99907"/>
    <lineage>
        <taxon>Bacteria</taxon>
        <taxon>Bacillati</taxon>
        <taxon>Bacillota</taxon>
        <taxon>Bacilli</taxon>
        <taxon>Lactobacillales</taxon>
        <taxon>Carnobacteriaceae</taxon>
        <taxon>Alkalibacterium</taxon>
    </lineage>
</organism>
<gene>
    <name evidence="2" type="ORF">CLV38_12246</name>
</gene>
<dbReference type="OrthoDB" id="1905191at2"/>
<reference evidence="2 3" key="1">
    <citation type="submission" date="2018-03" db="EMBL/GenBank/DDBJ databases">
        <title>Genomic Encyclopedia of Archaeal and Bacterial Type Strains, Phase II (KMG-II): from individual species to whole genera.</title>
        <authorList>
            <person name="Goeker M."/>
        </authorList>
    </citation>
    <scope>NUCLEOTIDE SEQUENCE [LARGE SCALE GENOMIC DNA]</scope>
    <source>
        <strain evidence="2 3">DSM 13175</strain>
    </source>
</reference>
<dbReference type="EMBL" id="PVTO01000022">
    <property type="protein sequence ID" value="PRY80110.1"/>
    <property type="molecule type" value="Genomic_DNA"/>
</dbReference>
<protein>
    <submittedName>
        <fullName evidence="2">Uncharacterized protein</fullName>
    </submittedName>
</protein>
<evidence type="ECO:0000313" key="3">
    <source>
        <dbReference type="Proteomes" id="UP000238205"/>
    </source>
</evidence>
<dbReference type="Proteomes" id="UP000238205">
    <property type="component" value="Unassembled WGS sequence"/>
</dbReference>
<sequence length="292" mass="33919">MNDKLFKRILIGIGSLVLIGYGLVYYFHLDEPVFLQHDYELQLTEEDDHNEIPFNLNYITNSDEERVVIGIMFPEYPDLFVQASESHFTRPDGFYWDQPFDDGVGTAYGRYTLRTIYVNMLDLEGVDDVNDFSLTKVTLYFNDSTEMTVDVGEVRLYTEEEDDQLIEQLYGDRSTDGRIEATYRIYEDLLLSSLEQDHAFSDSTTQIKINEVDYSDADELRLDKNDIVSISTTGEPSGDSIEDFKVSNYFPKLTLTTTDGDEINPRLPHINRHDPRYSFNTIYRYLRARGEI</sequence>
<feature type="transmembrane region" description="Helical" evidence="1">
    <location>
        <begin position="9"/>
        <end position="27"/>
    </location>
</feature>
<accession>A0A2T0W3S6</accession>
<comment type="caution">
    <text evidence="2">The sequence shown here is derived from an EMBL/GenBank/DDBJ whole genome shotgun (WGS) entry which is preliminary data.</text>
</comment>
<keyword evidence="3" id="KW-1185">Reference proteome</keyword>